<evidence type="ECO:0000259" key="3">
    <source>
        <dbReference type="Pfam" id="PF13458"/>
    </source>
</evidence>
<dbReference type="SUPFAM" id="SSF53822">
    <property type="entry name" value="Periplasmic binding protein-like I"/>
    <property type="match status" value="1"/>
</dbReference>
<dbReference type="PANTHER" id="PTHR47235:SF1">
    <property type="entry name" value="BLR6548 PROTEIN"/>
    <property type="match status" value="1"/>
</dbReference>
<comment type="caution">
    <text evidence="4">The sequence shown here is derived from an EMBL/GenBank/DDBJ whole genome shotgun (WGS) entry which is preliminary data.</text>
</comment>
<dbReference type="InterPro" id="IPR028081">
    <property type="entry name" value="Leu-bd"/>
</dbReference>
<keyword evidence="2" id="KW-0732">Signal</keyword>
<dbReference type="RefSeq" id="WP_357787152.1">
    <property type="nucleotide sequence ID" value="NZ_JBFAKC010000013.1"/>
</dbReference>
<organism evidence="4 5">
    <name type="scientific">Nocardia aurea</name>
    <dbReference type="NCBI Taxonomy" id="2144174"/>
    <lineage>
        <taxon>Bacteria</taxon>
        <taxon>Bacillati</taxon>
        <taxon>Actinomycetota</taxon>
        <taxon>Actinomycetes</taxon>
        <taxon>Mycobacteriales</taxon>
        <taxon>Nocardiaceae</taxon>
        <taxon>Nocardia</taxon>
    </lineage>
</organism>
<evidence type="ECO:0000256" key="2">
    <source>
        <dbReference type="ARBA" id="ARBA00022729"/>
    </source>
</evidence>
<dbReference type="Pfam" id="PF13458">
    <property type="entry name" value="Peripla_BP_6"/>
    <property type="match status" value="1"/>
</dbReference>
<dbReference type="PROSITE" id="PS51257">
    <property type="entry name" value="PROKAR_LIPOPROTEIN"/>
    <property type="match status" value="1"/>
</dbReference>
<reference evidence="4 5" key="1">
    <citation type="submission" date="2024-06" db="EMBL/GenBank/DDBJ databases">
        <title>The Natural Products Discovery Center: Release of the First 8490 Sequenced Strains for Exploring Actinobacteria Biosynthetic Diversity.</title>
        <authorList>
            <person name="Kalkreuter E."/>
            <person name="Kautsar S.A."/>
            <person name="Yang D."/>
            <person name="Bader C.D."/>
            <person name="Teijaro C.N."/>
            <person name="Fluegel L."/>
            <person name="Davis C.M."/>
            <person name="Simpson J.R."/>
            <person name="Lauterbach L."/>
            <person name="Steele A.D."/>
            <person name="Gui C."/>
            <person name="Meng S."/>
            <person name="Li G."/>
            <person name="Viehrig K."/>
            <person name="Ye F."/>
            <person name="Su P."/>
            <person name="Kiefer A.F."/>
            <person name="Nichols A."/>
            <person name="Cepeda A.J."/>
            <person name="Yan W."/>
            <person name="Fan B."/>
            <person name="Jiang Y."/>
            <person name="Adhikari A."/>
            <person name="Zheng C.-J."/>
            <person name="Schuster L."/>
            <person name="Cowan T.M."/>
            <person name="Smanski M.J."/>
            <person name="Chevrette M.G."/>
            <person name="De Carvalho L.P.S."/>
            <person name="Shen B."/>
        </authorList>
    </citation>
    <scope>NUCLEOTIDE SEQUENCE [LARGE SCALE GENOMIC DNA]</scope>
    <source>
        <strain evidence="4 5">NPDC050403</strain>
    </source>
</reference>
<proteinExistence type="inferred from homology"/>
<protein>
    <submittedName>
        <fullName evidence="4">ABC transporter substrate-binding protein</fullName>
    </submittedName>
</protein>
<sequence>MRPNRIGVAVVATCLIATGCGGGGGAQDATSAASGSFGNLTGICRPGDASSASAPGVTADEIEVGTFSDVGFTRYRDFIDAAKVFTSWCNAAGGINGRTLVANIRDTNLTEVHQRMVESCREDFFLVGGGAALDGLGVKDRLSCLLPEFPAHVTTSENTGSDLQLSSGATVSEGVDPYSGFHDWLINDEHPGSANSIGVLVGDSPITEVMSEKVTESLTASGATVVYNEKYPPAGVSDWTSYARALRAERVRGLIFLGEFRHLGRLQEALTDIGYQPDWIDANATSYNAEFLGAMRDSLENRNYYVDLSGIAPLDAAARVPAVRQLKDMFDQYAPSSDITFQVLRAFQAWVLFAKSAATCGDELTRACVYQAARKETAWTAGGLQAPVDLSRPLAEQTRCFNVQQATPEGWKAAEFGPNTGVFRCGFTPYRYTQDFGRPITLADVGRSISELE</sequence>
<dbReference type="Proteomes" id="UP001551695">
    <property type="component" value="Unassembled WGS sequence"/>
</dbReference>
<feature type="domain" description="Leucine-binding protein" evidence="3">
    <location>
        <begin position="77"/>
        <end position="407"/>
    </location>
</feature>
<evidence type="ECO:0000313" key="4">
    <source>
        <dbReference type="EMBL" id="MEV0711019.1"/>
    </source>
</evidence>
<name>A0ABV3G004_9NOCA</name>
<dbReference type="PANTHER" id="PTHR47235">
    <property type="entry name" value="BLR6548 PROTEIN"/>
    <property type="match status" value="1"/>
</dbReference>
<evidence type="ECO:0000313" key="5">
    <source>
        <dbReference type="Proteomes" id="UP001551695"/>
    </source>
</evidence>
<evidence type="ECO:0000256" key="1">
    <source>
        <dbReference type="ARBA" id="ARBA00010062"/>
    </source>
</evidence>
<comment type="similarity">
    <text evidence="1">Belongs to the leucine-binding protein family.</text>
</comment>
<keyword evidence="5" id="KW-1185">Reference proteome</keyword>
<dbReference type="InterPro" id="IPR028082">
    <property type="entry name" value="Peripla_BP_I"/>
</dbReference>
<accession>A0ABV3G004</accession>
<dbReference type="Gene3D" id="3.40.50.2300">
    <property type="match status" value="2"/>
</dbReference>
<dbReference type="EMBL" id="JBFAKC010000013">
    <property type="protein sequence ID" value="MEV0711019.1"/>
    <property type="molecule type" value="Genomic_DNA"/>
</dbReference>
<gene>
    <name evidence="4" type="ORF">AB0I48_25980</name>
</gene>